<dbReference type="PANTHER" id="PTHR34211:SF3">
    <property type="entry name" value="CALCINEURIN-LIKE METALLO-PHOSPHOESTERASE SUPERFAMILY PROTEIN"/>
    <property type="match status" value="1"/>
</dbReference>
<dbReference type="SUPFAM" id="SSF56300">
    <property type="entry name" value="Metallo-dependent phosphatases"/>
    <property type="match status" value="1"/>
</dbReference>
<dbReference type="InterPro" id="IPR029052">
    <property type="entry name" value="Metallo-depent_PP-like"/>
</dbReference>
<dbReference type="PANTHER" id="PTHR34211">
    <property type="entry name" value="CALCINEURIN-LIKE METALLO-PHOSPHOESTERASE SUPERFAMILY PROTEIN"/>
    <property type="match status" value="1"/>
</dbReference>
<keyword evidence="1" id="KW-1133">Transmembrane helix</keyword>
<dbReference type="RefSeq" id="WP_192009930.1">
    <property type="nucleotide sequence ID" value="NZ_JACYTQ010000003.1"/>
</dbReference>
<keyword evidence="3" id="KW-1185">Reference proteome</keyword>
<evidence type="ECO:0000256" key="1">
    <source>
        <dbReference type="SAM" id="Phobius"/>
    </source>
</evidence>
<feature type="transmembrane region" description="Helical" evidence="1">
    <location>
        <begin position="343"/>
        <end position="367"/>
    </location>
</feature>
<feature type="transmembrane region" description="Helical" evidence="1">
    <location>
        <begin position="460"/>
        <end position="483"/>
    </location>
</feature>
<feature type="transmembrane region" description="Helical" evidence="1">
    <location>
        <begin position="423"/>
        <end position="448"/>
    </location>
</feature>
<feature type="transmembrane region" description="Helical" evidence="1">
    <location>
        <begin position="387"/>
        <end position="411"/>
    </location>
</feature>
<gene>
    <name evidence="2" type="ORF">IFO69_09805</name>
</gene>
<organism evidence="2 3">
    <name type="scientific">Echinicola arenosa</name>
    <dbReference type="NCBI Taxonomy" id="2774144"/>
    <lineage>
        <taxon>Bacteria</taxon>
        <taxon>Pseudomonadati</taxon>
        <taxon>Bacteroidota</taxon>
        <taxon>Cytophagia</taxon>
        <taxon>Cytophagales</taxon>
        <taxon>Cyclobacteriaceae</taxon>
        <taxon>Echinicola</taxon>
    </lineage>
</organism>
<reference evidence="2 3" key="1">
    <citation type="submission" date="2020-09" db="EMBL/GenBank/DDBJ databases">
        <title>Echinicola sp. CAU 1574 isolated from sand of Sido Beach.</title>
        <authorList>
            <person name="Kim W."/>
        </authorList>
    </citation>
    <scope>NUCLEOTIDE SEQUENCE [LARGE SCALE GENOMIC DNA]</scope>
    <source>
        <strain evidence="2 3">CAU 1574</strain>
    </source>
</reference>
<dbReference type="EMBL" id="JACYTQ010000003">
    <property type="protein sequence ID" value="MBD8489039.1"/>
    <property type="molecule type" value="Genomic_DNA"/>
</dbReference>
<keyword evidence="1" id="KW-0812">Transmembrane</keyword>
<comment type="caution">
    <text evidence="2">The sequence shown here is derived from an EMBL/GenBank/DDBJ whole genome shotgun (WGS) entry which is preliminary data.</text>
</comment>
<keyword evidence="1" id="KW-0472">Membrane</keyword>
<evidence type="ECO:0000313" key="2">
    <source>
        <dbReference type="EMBL" id="MBD8489039.1"/>
    </source>
</evidence>
<dbReference type="Proteomes" id="UP000647133">
    <property type="component" value="Unassembled WGS sequence"/>
</dbReference>
<dbReference type="Gene3D" id="3.60.21.10">
    <property type="match status" value="1"/>
</dbReference>
<name>A0ABR9AKF8_9BACT</name>
<accession>A0ABR9AKF8</accession>
<evidence type="ECO:0000313" key="3">
    <source>
        <dbReference type="Proteomes" id="UP000647133"/>
    </source>
</evidence>
<sequence>MEFSRKKMVNWYDPKQLAFTGMKTIISGIFGNFADKREIQAALDKDNPDQYDYSEKNEIWIDYISDLGDGFDPTYTMASLLAKENLDVNGSPIKRGDILVMGGDEVYPTPELEEYRNRLQGPYHAAFPKQDNDPNPPDLFAIPGNHDWYDGLTNFLRIFCQKRSLGNWRTQQSRSYFALKLPHNYWLIALDIQLNSDIDYPQIQYFREIAEHQIQANDKIIIATAEPSWVYRSFDQKNSSHNRFEFFINNILLGKSDGCYNGKNENIQISTILTGDLHHYARYEEKDEKGQIRQLITAGGGGAFMHLTHILKDSISPRYGSSGALKATFPSKNDSRSLALKNFVFPIYSLTMIAFFGLFHGLTALMLHKNQDSPLSIFLNPDSINDYYFDIHIPVMVIVFNLILWGGIILFTDNSSGSGNWNYIAGFFHGLLHVANFYFMLYITSILFNLMDDSWQYLVIYFSMLIIISGITSAVIFGIYLFISVNFLDNHITEGSSSFRHEGYKNFLRIHINAEAMTIYPFGVKAVVKDWQETVINADDKDQTTFKGSPIQYELIENPIIIRHEKAL</sequence>
<protein>
    <submittedName>
        <fullName evidence="2">Metallophosphoesterase</fullName>
    </submittedName>
</protein>
<proteinExistence type="predicted"/>